<organism evidence="2 3">
    <name type="scientific">Lymnaea stagnalis</name>
    <name type="common">Great pond snail</name>
    <name type="synonym">Helix stagnalis</name>
    <dbReference type="NCBI Taxonomy" id="6523"/>
    <lineage>
        <taxon>Eukaryota</taxon>
        <taxon>Metazoa</taxon>
        <taxon>Spiralia</taxon>
        <taxon>Lophotrochozoa</taxon>
        <taxon>Mollusca</taxon>
        <taxon>Gastropoda</taxon>
        <taxon>Heterobranchia</taxon>
        <taxon>Euthyneura</taxon>
        <taxon>Panpulmonata</taxon>
        <taxon>Hygrophila</taxon>
        <taxon>Lymnaeoidea</taxon>
        <taxon>Lymnaeidae</taxon>
        <taxon>Lymnaea</taxon>
    </lineage>
</organism>
<dbReference type="PANTHER" id="PTHR31198:SF1">
    <property type="entry name" value="CENTROSOMAL AT-AC SPLICING FACTOR"/>
    <property type="match status" value="1"/>
</dbReference>
<dbReference type="PANTHER" id="PTHR31198">
    <property type="entry name" value="COILED-COIL DOMAIN-CONTAINING PROTEIN 84"/>
    <property type="match status" value="1"/>
</dbReference>
<gene>
    <name evidence="2" type="ORF">GSLYS_00014381001</name>
</gene>
<evidence type="ECO:0008006" key="4">
    <source>
        <dbReference type="Google" id="ProtNLM"/>
    </source>
</evidence>
<keyword evidence="3" id="KW-1185">Reference proteome</keyword>
<evidence type="ECO:0000256" key="1">
    <source>
        <dbReference type="SAM" id="MobiDB-lite"/>
    </source>
</evidence>
<evidence type="ECO:0000313" key="2">
    <source>
        <dbReference type="EMBL" id="CAL1540732.1"/>
    </source>
</evidence>
<evidence type="ECO:0000313" key="3">
    <source>
        <dbReference type="Proteomes" id="UP001497497"/>
    </source>
</evidence>
<name>A0AAV2I280_LYMST</name>
<dbReference type="EMBL" id="CAXITT010000397">
    <property type="protein sequence ID" value="CAL1540732.1"/>
    <property type="molecule type" value="Genomic_DNA"/>
</dbReference>
<accession>A0AAV2I280</accession>
<feature type="region of interest" description="Disordered" evidence="1">
    <location>
        <begin position="188"/>
        <end position="222"/>
    </location>
</feature>
<reference evidence="2 3" key="1">
    <citation type="submission" date="2024-04" db="EMBL/GenBank/DDBJ databases">
        <authorList>
            <consortium name="Genoscope - CEA"/>
            <person name="William W."/>
        </authorList>
    </citation>
    <scope>NUCLEOTIDE SEQUENCE [LARGE SCALE GENOMIC DNA]</scope>
</reference>
<dbReference type="Pfam" id="PF14968">
    <property type="entry name" value="CCDC84"/>
    <property type="match status" value="1"/>
</dbReference>
<feature type="region of interest" description="Disordered" evidence="1">
    <location>
        <begin position="319"/>
        <end position="368"/>
    </location>
</feature>
<proteinExistence type="predicted"/>
<protein>
    <recommendedName>
        <fullName evidence="4">Coiled-coil domain-containing protein 84</fullName>
    </recommendedName>
</protein>
<comment type="caution">
    <text evidence="2">The sequence shown here is derived from an EMBL/GenBank/DDBJ whole genome shotgun (WGS) entry which is preliminary data.</text>
</comment>
<dbReference type="Proteomes" id="UP001497497">
    <property type="component" value="Unassembled WGS sequence"/>
</dbReference>
<dbReference type="AlphaFoldDB" id="A0AAV2I280"/>
<sequence length="554" mass="63124">MASQSVFIQFRYCPLCRLNHKKSKKHIFSKRHQEIVANVLKKLSKKITEAKLKMKPPLVCEITWVESDQTVWCYFCSSDVVKHRRHMTAMGECMISHGGLLEHITRDDHTQNTVKFLKENKLDLKRVPDFILSSSDYLQYLENTDGVCSNFFKKKMEDLKRLATELKSQTVSRLQIFATGCIDQNMSQHQREQLPVQSFSKEPQKYKHGKNQPGDDDERGKKTIQAFGDGLTPIERQNEDDSLGNIYTDALPPWMLPDVEESNSSGVIGPTMEDLEKHRKLEKKRQLPACRVGAKFDHTTDQSDTWLPDFGGVWSHGRRTNSVQQFKRRQSKKGLNSHFSSSTLTSATKPSSPSPAYSNLENKTGAMPWSDGMSRDIVLVDSQEANNISVYPLMPCSTNGVSLINGEQSDLPINNFHPPHANDKFSNISHPQVADHFAVTGQKIVKPYVRKRKLPPNCVSSYNPEYSSAQVSDRTVQPHERYEDSQHYIYHDNNQSKRLPYQTFAAVCGTEAGQFSSYKRARHQPTATHLLSDPAHTDNKTFRLLETPVLNQKK</sequence>
<feature type="compositionally biased region" description="Low complexity" evidence="1">
    <location>
        <begin position="340"/>
        <end position="358"/>
    </location>
</feature>
<dbReference type="InterPro" id="IPR028015">
    <property type="entry name" value="CCDC84-like"/>
</dbReference>